<evidence type="ECO:0000313" key="3">
    <source>
        <dbReference type="EMBL" id="CAF1079028.1"/>
    </source>
</evidence>
<proteinExistence type="predicted"/>
<evidence type="ECO:0000313" key="4">
    <source>
        <dbReference type="EMBL" id="CAF3845255.1"/>
    </source>
</evidence>
<dbReference type="EMBL" id="CAJNOQ010004922">
    <property type="protein sequence ID" value="CAF1079028.1"/>
    <property type="molecule type" value="Genomic_DNA"/>
</dbReference>
<keyword evidence="1" id="KW-0175">Coiled coil</keyword>
<evidence type="ECO:0000313" key="5">
    <source>
        <dbReference type="Proteomes" id="UP000663829"/>
    </source>
</evidence>
<dbReference type="Gene3D" id="3.30.200.20">
    <property type="entry name" value="Phosphorylase Kinase, domain 1"/>
    <property type="match status" value="1"/>
</dbReference>
<accession>A0A814MJ31</accession>
<dbReference type="EMBL" id="CAJOBC010004923">
    <property type="protein sequence ID" value="CAF3845255.1"/>
    <property type="molecule type" value="Genomic_DNA"/>
</dbReference>
<sequence>MFCFVSILFIHLPIHYCSIVKLYLGPDEHAHLAYYNIILNKVNSFIGAGEFSVVVRAYMKGIGNDVAVKFIHISKRADNKDFSPGSPYYCCYALKSETGGRFITPGYTMGAFTTYLIHDHISIKPLIYFRKQLDCSQNGQNQVITNGERPPVGVYGIDLSDNLVIQILHQKNNYDLLIPTLYAHNFTSYYEIQIMEFLDPRIWYPMKVLLSGKPYRTNTRLVIEQLKQSMKKVMPVESLKLQLNVPVLRTSQLSEQKDENEVQKYINDDQEQEAVEAEKKQNEEMLKRENLQKQANEMTHEHKKSSEMNKFIHIERSQQIEQDNDEQGSYAIHKSMSGRVGPATRSRTHRSIKRADTKINNEQTRNIWKIFKLQSAEVLGAEHVGFPNIDLAWTHGA</sequence>
<feature type="coiled-coil region" evidence="1">
    <location>
        <begin position="267"/>
        <end position="308"/>
    </location>
</feature>
<feature type="chain" id="PRO_5036225316" evidence="2">
    <location>
        <begin position="20"/>
        <end position="397"/>
    </location>
</feature>
<name>A0A814MJ31_9BILA</name>
<dbReference type="Proteomes" id="UP000681722">
    <property type="component" value="Unassembled WGS sequence"/>
</dbReference>
<gene>
    <name evidence="3" type="ORF">GPM918_LOCUS17672</name>
    <name evidence="4" type="ORF">SRO942_LOCUS17675</name>
</gene>
<comment type="caution">
    <text evidence="3">The sequence shown here is derived from an EMBL/GenBank/DDBJ whole genome shotgun (WGS) entry which is preliminary data.</text>
</comment>
<protein>
    <submittedName>
        <fullName evidence="3">Uncharacterized protein</fullName>
    </submittedName>
</protein>
<organism evidence="3 5">
    <name type="scientific">Didymodactylos carnosus</name>
    <dbReference type="NCBI Taxonomy" id="1234261"/>
    <lineage>
        <taxon>Eukaryota</taxon>
        <taxon>Metazoa</taxon>
        <taxon>Spiralia</taxon>
        <taxon>Gnathifera</taxon>
        <taxon>Rotifera</taxon>
        <taxon>Eurotatoria</taxon>
        <taxon>Bdelloidea</taxon>
        <taxon>Philodinida</taxon>
        <taxon>Philodinidae</taxon>
        <taxon>Didymodactylos</taxon>
    </lineage>
</organism>
<evidence type="ECO:0000256" key="2">
    <source>
        <dbReference type="SAM" id="SignalP"/>
    </source>
</evidence>
<dbReference type="AlphaFoldDB" id="A0A814MJ31"/>
<feature type="signal peptide" evidence="2">
    <location>
        <begin position="1"/>
        <end position="19"/>
    </location>
</feature>
<evidence type="ECO:0000256" key="1">
    <source>
        <dbReference type="SAM" id="Coils"/>
    </source>
</evidence>
<keyword evidence="5" id="KW-1185">Reference proteome</keyword>
<dbReference type="Proteomes" id="UP000663829">
    <property type="component" value="Unassembled WGS sequence"/>
</dbReference>
<reference evidence="3" key="1">
    <citation type="submission" date="2021-02" db="EMBL/GenBank/DDBJ databases">
        <authorList>
            <person name="Nowell W R."/>
        </authorList>
    </citation>
    <scope>NUCLEOTIDE SEQUENCE</scope>
</reference>
<keyword evidence="2" id="KW-0732">Signal</keyword>